<keyword evidence="2" id="KW-0812">Transmembrane</keyword>
<feature type="domain" description="DUF7755" evidence="3">
    <location>
        <begin position="141"/>
        <end position="193"/>
    </location>
</feature>
<feature type="transmembrane region" description="Helical" evidence="2">
    <location>
        <begin position="300"/>
        <end position="318"/>
    </location>
</feature>
<dbReference type="OrthoDB" id="2018869at2759"/>
<dbReference type="PANTHER" id="PTHR36330">
    <property type="entry name" value="LIPASE/LIPOOXYGENASE, PLAT/LH2 FAMILY PROTEIN"/>
    <property type="match status" value="1"/>
</dbReference>
<dbReference type="Proteomes" id="UP001055712">
    <property type="component" value="Unassembled WGS sequence"/>
</dbReference>
<keyword evidence="5" id="KW-1185">Reference proteome</keyword>
<name>A0A9D4YSZ1_CHLVU</name>
<sequence length="435" mass="44263">MRLCEVSCKSTPAPRSRVVLAARQSDRPGRGGGGGGSGAAPPQSFSPPERLLSTGGAEAPLRETVYTLRLSTSLTRGATLTDPTAAVLVCLVGGDGSALLHRVPRITDPELAEQEVRDICASIDDKEAGADCSLALHAAASQRQSGSSSPPRLRFQQGSVDEVSFSAPELGPLAALMVGPEQGRWLCEEVDVSSSRTGHTDRFVCRSALGEGGQPAAYLQPMPPGCVMYGSGDSAVVVTKERAAQLYSLNMQQYAEMKGQLIAATAVLVGLGSALAYAAGGRDLALPFALGGTSGMLYQYMLQVAADGVGGGGSSAYSQERAALAASSLSLGRLLANPVARLAVAVVLLGGVFSALQLTGGSSLEQAGSLTSPTASMFQVQQIAAALVGFLCYKAAVVGVAIMPPPPGEERSDMQQAKPGGSGSQGGGGTNPRSL</sequence>
<keyword evidence="2" id="KW-1133">Transmembrane helix</keyword>
<protein>
    <recommendedName>
        <fullName evidence="3">DUF7755 domain-containing protein</fullName>
    </recommendedName>
</protein>
<reference evidence="4" key="1">
    <citation type="journal article" date="2019" name="Plant J.">
        <title>Chlorella vulgaris genome assembly and annotation reveals the molecular basis for metabolic acclimation to high light conditions.</title>
        <authorList>
            <person name="Cecchin M."/>
            <person name="Marcolungo L."/>
            <person name="Rossato M."/>
            <person name="Girolomoni L."/>
            <person name="Cosentino E."/>
            <person name="Cuine S."/>
            <person name="Li-Beisson Y."/>
            <person name="Delledonne M."/>
            <person name="Ballottari M."/>
        </authorList>
    </citation>
    <scope>NUCLEOTIDE SEQUENCE</scope>
    <source>
        <strain evidence="4">211/11P</strain>
    </source>
</reference>
<dbReference type="Pfam" id="PF24938">
    <property type="entry name" value="DUF7755"/>
    <property type="match status" value="2"/>
</dbReference>
<comment type="caution">
    <text evidence="4">The sequence shown here is derived from an EMBL/GenBank/DDBJ whole genome shotgun (WGS) entry which is preliminary data.</text>
</comment>
<evidence type="ECO:0000313" key="5">
    <source>
        <dbReference type="Proteomes" id="UP001055712"/>
    </source>
</evidence>
<feature type="compositionally biased region" description="Gly residues" evidence="1">
    <location>
        <begin position="420"/>
        <end position="435"/>
    </location>
</feature>
<feature type="transmembrane region" description="Helical" evidence="2">
    <location>
        <begin position="261"/>
        <end position="280"/>
    </location>
</feature>
<feature type="compositionally biased region" description="Low complexity" evidence="1">
    <location>
        <begin position="39"/>
        <end position="48"/>
    </location>
</feature>
<dbReference type="Gene3D" id="2.60.60.20">
    <property type="entry name" value="PLAT/LH2 domain"/>
    <property type="match status" value="1"/>
</dbReference>
<feature type="transmembrane region" description="Helical" evidence="2">
    <location>
        <begin position="339"/>
        <end position="360"/>
    </location>
</feature>
<feature type="transmembrane region" description="Helical" evidence="2">
    <location>
        <begin position="380"/>
        <end position="402"/>
    </location>
</feature>
<feature type="domain" description="DUF7755" evidence="3">
    <location>
        <begin position="65"/>
        <end position="109"/>
    </location>
</feature>
<dbReference type="PANTHER" id="PTHR36330:SF2">
    <property type="entry name" value="LIPASE_LIPOOXYGENASE, PLAT_LH2 FAMILY PROTEIN"/>
    <property type="match status" value="1"/>
</dbReference>
<dbReference type="AlphaFoldDB" id="A0A9D4YSZ1"/>
<feature type="region of interest" description="Disordered" evidence="1">
    <location>
        <begin position="405"/>
        <end position="435"/>
    </location>
</feature>
<evidence type="ECO:0000256" key="1">
    <source>
        <dbReference type="SAM" id="MobiDB-lite"/>
    </source>
</evidence>
<feature type="region of interest" description="Disordered" evidence="1">
    <location>
        <begin position="21"/>
        <end position="58"/>
    </location>
</feature>
<dbReference type="EMBL" id="SIDB01000012">
    <property type="protein sequence ID" value="KAI3424941.1"/>
    <property type="molecule type" value="Genomic_DNA"/>
</dbReference>
<proteinExistence type="predicted"/>
<evidence type="ECO:0000256" key="2">
    <source>
        <dbReference type="SAM" id="Phobius"/>
    </source>
</evidence>
<keyword evidence="2" id="KW-0472">Membrane</keyword>
<gene>
    <name evidence="4" type="ORF">D9Q98_008324</name>
</gene>
<reference evidence="4" key="2">
    <citation type="submission" date="2020-11" db="EMBL/GenBank/DDBJ databases">
        <authorList>
            <person name="Cecchin M."/>
            <person name="Marcolungo L."/>
            <person name="Rossato M."/>
            <person name="Girolomoni L."/>
            <person name="Cosentino E."/>
            <person name="Cuine S."/>
            <person name="Li-Beisson Y."/>
            <person name="Delledonne M."/>
            <person name="Ballottari M."/>
        </authorList>
    </citation>
    <scope>NUCLEOTIDE SEQUENCE</scope>
    <source>
        <strain evidence="4">211/11P</strain>
        <tissue evidence="4">Whole cell</tissue>
    </source>
</reference>
<evidence type="ECO:0000259" key="3">
    <source>
        <dbReference type="Pfam" id="PF24938"/>
    </source>
</evidence>
<dbReference type="InterPro" id="IPR056657">
    <property type="entry name" value="DUF7755"/>
</dbReference>
<accession>A0A9D4YSZ1</accession>
<evidence type="ECO:0000313" key="4">
    <source>
        <dbReference type="EMBL" id="KAI3424941.1"/>
    </source>
</evidence>
<organism evidence="4 5">
    <name type="scientific">Chlorella vulgaris</name>
    <name type="common">Green alga</name>
    <dbReference type="NCBI Taxonomy" id="3077"/>
    <lineage>
        <taxon>Eukaryota</taxon>
        <taxon>Viridiplantae</taxon>
        <taxon>Chlorophyta</taxon>
        <taxon>core chlorophytes</taxon>
        <taxon>Trebouxiophyceae</taxon>
        <taxon>Chlorellales</taxon>
        <taxon>Chlorellaceae</taxon>
        <taxon>Chlorella clade</taxon>
        <taxon>Chlorella</taxon>
    </lineage>
</organism>